<keyword evidence="3" id="KW-1185">Reference proteome</keyword>
<dbReference type="AlphaFoldDB" id="A0AAD9DSP8"/>
<feature type="domain" description="Retrotransposon gag" evidence="1">
    <location>
        <begin position="7"/>
        <end position="95"/>
    </location>
</feature>
<proteinExistence type="predicted"/>
<evidence type="ECO:0000313" key="3">
    <source>
        <dbReference type="Proteomes" id="UP001239994"/>
    </source>
</evidence>
<dbReference type="Pfam" id="PF03732">
    <property type="entry name" value="Retrotrans_gag"/>
    <property type="match status" value="1"/>
</dbReference>
<sequence>MTLFTLTLLTGKTRTWGDALVTNASPLMNDYTAFIQDFKAVFYHPCQGRVCGQSLLELKQGVQTAPDYAMEFQTLAAGTRWNEPTLVAAFMHGLRADLQAELTSLNEVVHLAIACDRLLQERRRQFHRGLPRRENDSTIGQVEALVEPMQLGM</sequence>
<comment type="caution">
    <text evidence="2">The sequence shown here is derived from an EMBL/GenBank/DDBJ whole genome shotgun (WGS) entry which is preliminary data.</text>
</comment>
<dbReference type="InterPro" id="IPR005162">
    <property type="entry name" value="Retrotrans_gag_dom"/>
</dbReference>
<name>A0AAD9DSP8_9TELE</name>
<protein>
    <recommendedName>
        <fullName evidence="1">Retrotransposon gag domain-containing protein</fullName>
    </recommendedName>
</protein>
<dbReference type="PANTHER" id="PTHR15503:SF22">
    <property type="entry name" value="TRANSPOSON TY3-I GAG POLYPROTEIN"/>
    <property type="match status" value="1"/>
</dbReference>
<accession>A0AAD9DSP8</accession>
<evidence type="ECO:0000259" key="1">
    <source>
        <dbReference type="Pfam" id="PF03732"/>
    </source>
</evidence>
<dbReference type="InterPro" id="IPR032567">
    <property type="entry name" value="RTL1-rel"/>
</dbReference>
<evidence type="ECO:0000313" key="2">
    <source>
        <dbReference type="EMBL" id="KAK1793845.1"/>
    </source>
</evidence>
<dbReference type="PANTHER" id="PTHR15503">
    <property type="entry name" value="LDOC1 RELATED"/>
    <property type="match status" value="1"/>
</dbReference>
<dbReference type="Proteomes" id="UP001239994">
    <property type="component" value="Unassembled WGS sequence"/>
</dbReference>
<gene>
    <name evidence="2" type="ORF">P4O66_001574</name>
</gene>
<reference evidence="2" key="1">
    <citation type="submission" date="2023-03" db="EMBL/GenBank/DDBJ databases">
        <title>Electrophorus voltai genome.</title>
        <authorList>
            <person name="Bian C."/>
        </authorList>
    </citation>
    <scope>NUCLEOTIDE SEQUENCE</scope>
    <source>
        <strain evidence="2">CB-2022</strain>
        <tissue evidence="2">Muscle</tissue>
    </source>
</reference>
<dbReference type="EMBL" id="JAROKS010000017">
    <property type="protein sequence ID" value="KAK1793845.1"/>
    <property type="molecule type" value="Genomic_DNA"/>
</dbReference>
<organism evidence="2 3">
    <name type="scientific">Electrophorus voltai</name>
    <dbReference type="NCBI Taxonomy" id="2609070"/>
    <lineage>
        <taxon>Eukaryota</taxon>
        <taxon>Metazoa</taxon>
        <taxon>Chordata</taxon>
        <taxon>Craniata</taxon>
        <taxon>Vertebrata</taxon>
        <taxon>Euteleostomi</taxon>
        <taxon>Actinopterygii</taxon>
        <taxon>Neopterygii</taxon>
        <taxon>Teleostei</taxon>
        <taxon>Ostariophysi</taxon>
        <taxon>Gymnotiformes</taxon>
        <taxon>Gymnotoidei</taxon>
        <taxon>Gymnotidae</taxon>
        <taxon>Electrophorus</taxon>
    </lineage>
</organism>